<comment type="caution">
    <text evidence="2">The sequence shown here is derived from an EMBL/GenBank/DDBJ whole genome shotgun (WGS) entry which is preliminary data.</text>
</comment>
<dbReference type="EMBL" id="BMOO01000001">
    <property type="protein sequence ID" value="GGM57136.1"/>
    <property type="molecule type" value="Genomic_DNA"/>
</dbReference>
<dbReference type="Proteomes" id="UP000614609">
    <property type="component" value="Unassembled WGS sequence"/>
</dbReference>
<keyword evidence="1" id="KW-1133">Transmembrane helix</keyword>
<organism evidence="2 4">
    <name type="scientific">Halarchaeum rubridurum</name>
    <dbReference type="NCBI Taxonomy" id="489911"/>
    <lineage>
        <taxon>Archaea</taxon>
        <taxon>Methanobacteriati</taxon>
        <taxon>Methanobacteriota</taxon>
        <taxon>Stenosarchaea group</taxon>
        <taxon>Halobacteria</taxon>
        <taxon>Halobacteriales</taxon>
        <taxon>Halobacteriaceae</taxon>
    </lineage>
</organism>
<name>A0A830FY30_9EURY</name>
<accession>A0A830FY30</accession>
<evidence type="ECO:0000313" key="2">
    <source>
        <dbReference type="EMBL" id="GGM57136.1"/>
    </source>
</evidence>
<reference evidence="3" key="3">
    <citation type="submission" date="2021-03" db="EMBL/GenBank/DDBJ databases">
        <title>Genomic Encyclopedia of Type Strains, Phase IV (KMG-IV): sequencing the most valuable type-strain genomes for metagenomic binning, comparative biology and taxonomic classification.</title>
        <authorList>
            <person name="Goeker M."/>
        </authorList>
    </citation>
    <scope>NUCLEOTIDE SEQUENCE</scope>
    <source>
        <strain evidence="3">DSM 22443</strain>
    </source>
</reference>
<keyword evidence="1" id="KW-0812">Transmembrane</keyword>
<feature type="transmembrane region" description="Helical" evidence="1">
    <location>
        <begin position="48"/>
        <end position="66"/>
    </location>
</feature>
<proteinExistence type="predicted"/>
<sequence length="80" mass="7921">MPSDEPTPIERTASEPMATRYDLVLAAIPLALLAGALAGMAAGVGTRPGVAVGGVGALCALGYAIFGDPPIERGGGRRTS</sequence>
<dbReference type="Proteomes" id="UP000765891">
    <property type="component" value="Unassembled WGS sequence"/>
</dbReference>
<gene>
    <name evidence="2" type="ORF">GCM10009017_04180</name>
    <name evidence="3" type="ORF">J2752_000960</name>
</gene>
<feature type="transmembrane region" description="Helical" evidence="1">
    <location>
        <begin position="21"/>
        <end position="42"/>
    </location>
</feature>
<evidence type="ECO:0000256" key="1">
    <source>
        <dbReference type="SAM" id="Phobius"/>
    </source>
</evidence>
<dbReference type="InterPro" id="IPR058328">
    <property type="entry name" value="DUF8015"/>
</dbReference>
<reference evidence="2" key="2">
    <citation type="submission" date="2020-09" db="EMBL/GenBank/DDBJ databases">
        <authorList>
            <person name="Sun Q."/>
            <person name="Ohkuma M."/>
        </authorList>
    </citation>
    <scope>NUCLEOTIDE SEQUENCE</scope>
    <source>
        <strain evidence="2">JCM 16108</strain>
    </source>
</reference>
<dbReference type="Pfam" id="PF26047">
    <property type="entry name" value="DUF8015"/>
    <property type="match status" value="1"/>
</dbReference>
<keyword evidence="1" id="KW-0472">Membrane</keyword>
<keyword evidence="4" id="KW-1185">Reference proteome</keyword>
<evidence type="ECO:0000313" key="4">
    <source>
        <dbReference type="Proteomes" id="UP000614609"/>
    </source>
</evidence>
<dbReference type="AlphaFoldDB" id="A0A830FY30"/>
<evidence type="ECO:0000313" key="3">
    <source>
        <dbReference type="EMBL" id="MBP1954079.1"/>
    </source>
</evidence>
<reference evidence="2" key="1">
    <citation type="journal article" date="2014" name="Int. J. Syst. Evol. Microbiol.">
        <title>Complete genome sequence of Corynebacterium casei LMG S-19264T (=DSM 44701T), isolated from a smear-ripened cheese.</title>
        <authorList>
            <consortium name="US DOE Joint Genome Institute (JGI-PGF)"/>
            <person name="Walter F."/>
            <person name="Albersmeier A."/>
            <person name="Kalinowski J."/>
            <person name="Ruckert C."/>
        </authorList>
    </citation>
    <scope>NUCLEOTIDE SEQUENCE</scope>
    <source>
        <strain evidence="2">JCM 16108</strain>
    </source>
</reference>
<dbReference type="RefSeq" id="WP_188869327.1">
    <property type="nucleotide sequence ID" value="NZ_BMOO01000001.1"/>
</dbReference>
<protein>
    <submittedName>
        <fullName evidence="2">Uncharacterized protein</fullName>
    </submittedName>
</protein>
<dbReference type="EMBL" id="JAGGKO010000001">
    <property type="protein sequence ID" value="MBP1954079.1"/>
    <property type="molecule type" value="Genomic_DNA"/>
</dbReference>